<evidence type="ECO:0000313" key="3">
    <source>
        <dbReference type="Proteomes" id="UP000185494"/>
    </source>
</evidence>
<dbReference type="PANTHER" id="PTHR43072">
    <property type="entry name" value="N-ACETYLTRANSFERASE"/>
    <property type="match status" value="1"/>
</dbReference>
<reference evidence="2 3" key="1">
    <citation type="submission" date="2016-05" db="EMBL/GenBank/DDBJ databases">
        <title>Complete Genome and Methylome Analysis of Psychrotrophic Bacterial Isolates from Antarctic Lake Untersee.</title>
        <authorList>
            <person name="Fomenkov A."/>
            <person name="Akimov V.N."/>
            <person name="Vasilyeva L.V."/>
            <person name="Andersen D."/>
            <person name="Vincze T."/>
            <person name="Roberts R.J."/>
        </authorList>
    </citation>
    <scope>NUCLEOTIDE SEQUENCE [LARGE SCALE GENOMIC DNA]</scope>
    <source>
        <strain evidence="2 3">U14-5</strain>
    </source>
</reference>
<dbReference type="SUPFAM" id="SSF55729">
    <property type="entry name" value="Acyl-CoA N-acyltransferases (Nat)"/>
    <property type="match status" value="1"/>
</dbReference>
<sequence length="190" mass="21053">MPELITTALTNQPAEVTIRPAREADMDAVATIYRHHVLHGTATFETEAPTAEDMRQRRIAITERGLPYLVAEDTDCRVLGYAYAGAYRPRPAYRNTLENSVYISEEARGRGIGRRLLEALIQECAALGYRQMVAVIGDSANEASIRLHKAFGFQPIGTLRSVGRKHGRWLDTVLMQLALGDGDETAPEVE</sequence>
<dbReference type="Pfam" id="PF13420">
    <property type="entry name" value="Acetyltransf_4"/>
    <property type="match status" value="1"/>
</dbReference>
<organism evidence="2 3">
    <name type="scientific">Roseomonas gilardii</name>
    <dbReference type="NCBI Taxonomy" id="257708"/>
    <lineage>
        <taxon>Bacteria</taxon>
        <taxon>Pseudomonadati</taxon>
        <taxon>Pseudomonadota</taxon>
        <taxon>Alphaproteobacteria</taxon>
        <taxon>Acetobacterales</taxon>
        <taxon>Roseomonadaceae</taxon>
        <taxon>Roseomonas</taxon>
    </lineage>
</organism>
<proteinExistence type="predicted"/>
<protein>
    <submittedName>
        <fullName evidence="2">GCN5 family acetyltransferase</fullName>
    </submittedName>
</protein>
<dbReference type="AlphaFoldDB" id="A0A1L7AEZ3"/>
<gene>
    <name evidence="2" type="ORF">RGI145_09495</name>
</gene>
<feature type="domain" description="N-acetyltransferase" evidence="1">
    <location>
        <begin position="16"/>
        <end position="180"/>
    </location>
</feature>
<dbReference type="InterPro" id="IPR016181">
    <property type="entry name" value="Acyl_CoA_acyltransferase"/>
</dbReference>
<dbReference type="InterPro" id="IPR000182">
    <property type="entry name" value="GNAT_dom"/>
</dbReference>
<dbReference type="EMBL" id="CP015583">
    <property type="protein sequence ID" value="APT57301.1"/>
    <property type="molecule type" value="Genomic_DNA"/>
</dbReference>
<keyword evidence="2" id="KW-0808">Transferase</keyword>
<dbReference type="GeneID" id="99634069"/>
<evidence type="ECO:0000313" key="2">
    <source>
        <dbReference type="EMBL" id="APT57301.1"/>
    </source>
</evidence>
<evidence type="ECO:0000259" key="1">
    <source>
        <dbReference type="PROSITE" id="PS51186"/>
    </source>
</evidence>
<dbReference type="RefSeq" id="WP_007002444.1">
    <property type="nucleotide sequence ID" value="NZ_CP015583.1"/>
</dbReference>
<dbReference type="STRING" id="257708.RGI145_09495"/>
<dbReference type="CDD" id="cd04301">
    <property type="entry name" value="NAT_SF"/>
    <property type="match status" value="1"/>
</dbReference>
<dbReference type="PROSITE" id="PS51186">
    <property type="entry name" value="GNAT"/>
    <property type="match status" value="1"/>
</dbReference>
<dbReference type="Proteomes" id="UP000185494">
    <property type="component" value="Chromosome 1"/>
</dbReference>
<name>A0A1L7AEZ3_9PROT</name>
<dbReference type="KEGG" id="rgi:RGI145_09495"/>
<dbReference type="GO" id="GO:0016747">
    <property type="term" value="F:acyltransferase activity, transferring groups other than amino-acyl groups"/>
    <property type="evidence" value="ECO:0007669"/>
    <property type="project" value="InterPro"/>
</dbReference>
<dbReference type="PANTHER" id="PTHR43072:SF8">
    <property type="entry name" value="ACYLTRANSFERASE FABY-RELATED"/>
    <property type="match status" value="1"/>
</dbReference>
<accession>A0A1L7AEZ3</accession>
<dbReference type="Gene3D" id="3.40.630.30">
    <property type="match status" value="1"/>
</dbReference>